<organism evidence="2 3">
    <name type="scientific">Eumeta variegata</name>
    <name type="common">Bagworm moth</name>
    <name type="synonym">Eumeta japonica</name>
    <dbReference type="NCBI Taxonomy" id="151549"/>
    <lineage>
        <taxon>Eukaryota</taxon>
        <taxon>Metazoa</taxon>
        <taxon>Ecdysozoa</taxon>
        <taxon>Arthropoda</taxon>
        <taxon>Hexapoda</taxon>
        <taxon>Insecta</taxon>
        <taxon>Pterygota</taxon>
        <taxon>Neoptera</taxon>
        <taxon>Endopterygota</taxon>
        <taxon>Lepidoptera</taxon>
        <taxon>Glossata</taxon>
        <taxon>Ditrysia</taxon>
        <taxon>Tineoidea</taxon>
        <taxon>Psychidae</taxon>
        <taxon>Oiketicinae</taxon>
        <taxon>Eumeta</taxon>
    </lineage>
</organism>
<feature type="region of interest" description="Disordered" evidence="1">
    <location>
        <begin position="108"/>
        <end position="131"/>
    </location>
</feature>
<name>A0A4C1ZW13_EUMVA</name>
<comment type="caution">
    <text evidence="2">The sequence shown here is derived from an EMBL/GenBank/DDBJ whole genome shotgun (WGS) entry which is preliminary data.</text>
</comment>
<dbReference type="OrthoDB" id="7486649at2759"/>
<sequence length="131" mass="14768">MIAGNIFEIHSVSSKPILLFEQRGGNLSGQVRAKLNHLSRSEFNLRRTQEFDPIFLKMEAQFFDFDQYRGTGTLNEFLDILFEDEEKAGDLPIPESIYVAPPDLAVLTDEDSGDEDSSGRTENLNARQLTA</sequence>
<reference evidence="2 3" key="1">
    <citation type="journal article" date="2019" name="Commun. Biol.">
        <title>The bagworm genome reveals a unique fibroin gene that provides high tensile strength.</title>
        <authorList>
            <person name="Kono N."/>
            <person name="Nakamura H."/>
            <person name="Ohtoshi R."/>
            <person name="Tomita M."/>
            <person name="Numata K."/>
            <person name="Arakawa K."/>
        </authorList>
    </citation>
    <scope>NUCLEOTIDE SEQUENCE [LARGE SCALE GENOMIC DNA]</scope>
</reference>
<dbReference type="AlphaFoldDB" id="A0A4C1ZW13"/>
<evidence type="ECO:0000313" key="2">
    <source>
        <dbReference type="EMBL" id="GBP91013.1"/>
    </source>
</evidence>
<dbReference type="EMBL" id="BGZK01002133">
    <property type="protein sequence ID" value="GBP91013.1"/>
    <property type="molecule type" value="Genomic_DNA"/>
</dbReference>
<accession>A0A4C1ZW13</accession>
<evidence type="ECO:0000313" key="3">
    <source>
        <dbReference type="Proteomes" id="UP000299102"/>
    </source>
</evidence>
<feature type="compositionally biased region" description="Polar residues" evidence="1">
    <location>
        <begin position="120"/>
        <end position="131"/>
    </location>
</feature>
<keyword evidence="3" id="KW-1185">Reference proteome</keyword>
<protein>
    <submittedName>
        <fullName evidence="2">Uncharacterized protein</fullName>
    </submittedName>
</protein>
<proteinExistence type="predicted"/>
<dbReference type="Proteomes" id="UP000299102">
    <property type="component" value="Unassembled WGS sequence"/>
</dbReference>
<evidence type="ECO:0000256" key="1">
    <source>
        <dbReference type="SAM" id="MobiDB-lite"/>
    </source>
</evidence>
<gene>
    <name evidence="2" type="ORF">EVAR_60488_1</name>
</gene>